<evidence type="ECO:0000256" key="1">
    <source>
        <dbReference type="SAM" id="Phobius"/>
    </source>
</evidence>
<keyword evidence="1" id="KW-0812">Transmembrane</keyword>
<gene>
    <name evidence="2" type="ORF">DICVIV_06546</name>
</gene>
<reference evidence="2 3" key="1">
    <citation type="submission" date="2013-11" db="EMBL/GenBank/DDBJ databases">
        <title>Draft genome of the bovine lungworm Dictyocaulus viviparus.</title>
        <authorList>
            <person name="Mitreva M."/>
        </authorList>
    </citation>
    <scope>NUCLEOTIDE SEQUENCE [LARGE SCALE GENOMIC DNA]</scope>
    <source>
        <strain evidence="2 3">HannoverDv2000</strain>
    </source>
</reference>
<evidence type="ECO:0000313" key="2">
    <source>
        <dbReference type="EMBL" id="KJH47383.1"/>
    </source>
</evidence>
<dbReference type="Proteomes" id="UP000053766">
    <property type="component" value="Unassembled WGS sequence"/>
</dbReference>
<dbReference type="PANTHER" id="PTHR33444:SF7">
    <property type="entry name" value="TRANSMEMBRANE PROTEIN 272"/>
    <property type="match status" value="1"/>
</dbReference>
<dbReference type="EMBL" id="KN716310">
    <property type="protein sequence ID" value="KJH47383.1"/>
    <property type="molecule type" value="Genomic_DNA"/>
</dbReference>
<name>A0A0D8XRX5_DICVI</name>
<organism evidence="2 3">
    <name type="scientific">Dictyocaulus viviparus</name>
    <name type="common">Bovine lungworm</name>
    <dbReference type="NCBI Taxonomy" id="29172"/>
    <lineage>
        <taxon>Eukaryota</taxon>
        <taxon>Metazoa</taxon>
        <taxon>Ecdysozoa</taxon>
        <taxon>Nematoda</taxon>
        <taxon>Chromadorea</taxon>
        <taxon>Rhabditida</taxon>
        <taxon>Rhabditina</taxon>
        <taxon>Rhabditomorpha</taxon>
        <taxon>Strongyloidea</taxon>
        <taxon>Metastrongylidae</taxon>
        <taxon>Dictyocaulus</taxon>
    </lineage>
</organism>
<reference evidence="3" key="2">
    <citation type="journal article" date="2016" name="Sci. Rep.">
        <title>Dictyocaulus viviparus genome, variome and transcriptome elucidate lungworm biology and support future intervention.</title>
        <authorList>
            <person name="McNulty S.N."/>
            <person name="Strube C."/>
            <person name="Rosa B.A."/>
            <person name="Martin J.C."/>
            <person name="Tyagi R."/>
            <person name="Choi Y.J."/>
            <person name="Wang Q."/>
            <person name="Hallsworth Pepin K."/>
            <person name="Zhang X."/>
            <person name="Ozersky P."/>
            <person name="Wilson R.K."/>
            <person name="Sternberg P.W."/>
            <person name="Gasser R.B."/>
            <person name="Mitreva M."/>
        </authorList>
    </citation>
    <scope>NUCLEOTIDE SEQUENCE [LARGE SCALE GENOMIC DNA]</scope>
    <source>
        <strain evidence="3">HannoverDv2000</strain>
    </source>
</reference>
<proteinExistence type="predicted"/>
<sequence length="180" mass="20696">MEYAAGKSMFIILKRFRDAESISERSLICREIAYDFSTSLIAMFLFGIFITMAIIEIVVGSINIDLCPVNRLIPIWLIVSGSTSCLRYITTIAIIVWNKNNSLDNLYHSKECLFSFFWLFWFILGSVWTYSVSDVVKYEPASSMYCDRFTYLLAYGVITFYYAIFALGLFCCCCAVVLFI</sequence>
<keyword evidence="1" id="KW-0472">Membrane</keyword>
<dbReference type="STRING" id="29172.A0A0D8XRX5"/>
<keyword evidence="1" id="KW-1133">Transmembrane helix</keyword>
<protein>
    <submittedName>
        <fullName evidence="2">Uncharacterized protein</fullName>
    </submittedName>
</protein>
<feature type="transmembrane region" description="Helical" evidence="1">
    <location>
        <begin position="40"/>
        <end position="62"/>
    </location>
</feature>
<evidence type="ECO:0000313" key="3">
    <source>
        <dbReference type="Proteomes" id="UP000053766"/>
    </source>
</evidence>
<dbReference type="OrthoDB" id="6157510at2759"/>
<feature type="transmembrane region" description="Helical" evidence="1">
    <location>
        <begin position="152"/>
        <end position="179"/>
    </location>
</feature>
<dbReference type="AlphaFoldDB" id="A0A0D8XRX5"/>
<feature type="transmembrane region" description="Helical" evidence="1">
    <location>
        <begin position="113"/>
        <end position="132"/>
    </location>
</feature>
<dbReference type="InterPro" id="IPR040350">
    <property type="entry name" value="TMEM272"/>
</dbReference>
<accession>A0A0D8XRX5</accession>
<keyword evidence="3" id="KW-1185">Reference proteome</keyword>
<feature type="transmembrane region" description="Helical" evidence="1">
    <location>
        <begin position="74"/>
        <end position="97"/>
    </location>
</feature>
<dbReference type="PANTHER" id="PTHR33444">
    <property type="entry name" value="SI:DKEY-19B23.12-RELATED"/>
    <property type="match status" value="1"/>
</dbReference>